<dbReference type="InterPro" id="IPR051919">
    <property type="entry name" value="W-dependent_AOR"/>
</dbReference>
<dbReference type="Pfam" id="PF01314">
    <property type="entry name" value="AFOR_C"/>
    <property type="match status" value="1"/>
</dbReference>
<proteinExistence type="predicted"/>
<dbReference type="InterPro" id="IPR001203">
    <property type="entry name" value="OxRdtase_Ald_Fedxn_C"/>
</dbReference>
<dbReference type="GO" id="GO:0016625">
    <property type="term" value="F:oxidoreductase activity, acting on the aldehyde or oxo group of donors, iron-sulfur protein as acceptor"/>
    <property type="evidence" value="ECO:0007669"/>
    <property type="project" value="InterPro"/>
</dbReference>
<name>X1LC85_9ZZZZ</name>
<evidence type="ECO:0000259" key="1">
    <source>
        <dbReference type="Pfam" id="PF01314"/>
    </source>
</evidence>
<organism evidence="2">
    <name type="scientific">marine sediment metagenome</name>
    <dbReference type="NCBI Taxonomy" id="412755"/>
    <lineage>
        <taxon>unclassified sequences</taxon>
        <taxon>metagenomes</taxon>
        <taxon>ecological metagenomes</taxon>
    </lineage>
</organism>
<dbReference type="PANTHER" id="PTHR30038">
    <property type="entry name" value="ALDEHYDE FERREDOXIN OXIDOREDUCTASE"/>
    <property type="match status" value="1"/>
</dbReference>
<dbReference type="InterPro" id="IPR036021">
    <property type="entry name" value="Tungsten_al_ferr_oxy-like_C"/>
</dbReference>
<dbReference type="Gene3D" id="1.10.599.10">
    <property type="entry name" value="Aldehyde Ferredoxin Oxidoreductase Protein, subunit A, domain 3"/>
    <property type="match status" value="1"/>
</dbReference>
<dbReference type="InterPro" id="IPR013985">
    <property type="entry name" value="Ald_Fedxn_OxRdtase_dom3"/>
</dbReference>
<dbReference type="GO" id="GO:0051536">
    <property type="term" value="F:iron-sulfur cluster binding"/>
    <property type="evidence" value="ECO:0007669"/>
    <property type="project" value="InterPro"/>
</dbReference>
<evidence type="ECO:0000313" key="2">
    <source>
        <dbReference type="EMBL" id="GAI16917.1"/>
    </source>
</evidence>
<dbReference type="PANTHER" id="PTHR30038:SF0">
    <property type="entry name" value="TUNGSTEN-CONTAINING ALDEHYDE FERREDOXIN OXIDOREDUCTASE"/>
    <property type="match status" value="1"/>
</dbReference>
<protein>
    <recommendedName>
        <fullName evidence="1">Aldehyde ferredoxin oxidoreductase C-terminal domain-containing protein</fullName>
    </recommendedName>
</protein>
<feature type="non-terminal residue" evidence="2">
    <location>
        <position position="1"/>
    </location>
</feature>
<dbReference type="AlphaFoldDB" id="X1LC85"/>
<sequence>NYATGTRGACHMRGYPHISSLGALYPEAGITEIQDRFSLENVEYLTIKYQDLCAFYNSLVLCQFMIWGKMTLTDITECLNAISGWSLTVKDVMKIGETIFNLQRLVNIKFGVKRSDDKLPGRMSKPANEGGRGKEYIPSFNKVLNKYYHLRGWDRYGKPNLEKNLRTKPT</sequence>
<dbReference type="SUPFAM" id="SSF48310">
    <property type="entry name" value="Aldehyde ferredoxin oxidoreductase, C-terminal domains"/>
    <property type="match status" value="1"/>
</dbReference>
<gene>
    <name evidence="2" type="ORF">S06H3_16496</name>
</gene>
<feature type="domain" description="Aldehyde ferredoxin oxidoreductase C-terminal" evidence="1">
    <location>
        <begin position="1"/>
        <end position="163"/>
    </location>
</feature>
<dbReference type="EMBL" id="BARV01008164">
    <property type="protein sequence ID" value="GAI16917.1"/>
    <property type="molecule type" value="Genomic_DNA"/>
</dbReference>
<dbReference type="GO" id="GO:0009055">
    <property type="term" value="F:electron transfer activity"/>
    <property type="evidence" value="ECO:0007669"/>
    <property type="project" value="InterPro"/>
</dbReference>
<reference evidence="2" key="1">
    <citation type="journal article" date="2014" name="Front. Microbiol.">
        <title>High frequency of phylogenetically diverse reductive dehalogenase-homologous genes in deep subseafloor sedimentary metagenomes.</title>
        <authorList>
            <person name="Kawai M."/>
            <person name="Futagami T."/>
            <person name="Toyoda A."/>
            <person name="Takaki Y."/>
            <person name="Nishi S."/>
            <person name="Hori S."/>
            <person name="Arai W."/>
            <person name="Tsubouchi T."/>
            <person name="Morono Y."/>
            <person name="Uchiyama I."/>
            <person name="Ito T."/>
            <person name="Fujiyama A."/>
            <person name="Inagaki F."/>
            <person name="Takami H."/>
        </authorList>
    </citation>
    <scope>NUCLEOTIDE SEQUENCE</scope>
    <source>
        <strain evidence="2">Expedition CK06-06</strain>
    </source>
</reference>
<comment type="caution">
    <text evidence="2">The sequence shown here is derived from an EMBL/GenBank/DDBJ whole genome shotgun (WGS) entry which is preliminary data.</text>
</comment>
<accession>X1LC85</accession>